<keyword evidence="1" id="KW-0812">Transmembrane</keyword>
<organism evidence="2 3">
    <name type="scientific">Hymenobacter bucti</name>
    <dbReference type="NCBI Taxonomy" id="1844114"/>
    <lineage>
        <taxon>Bacteria</taxon>
        <taxon>Pseudomonadati</taxon>
        <taxon>Bacteroidota</taxon>
        <taxon>Cytophagia</taxon>
        <taxon>Cytophagales</taxon>
        <taxon>Hymenobacteraceae</taxon>
        <taxon>Hymenobacter</taxon>
    </lineage>
</organism>
<evidence type="ECO:0000313" key="2">
    <source>
        <dbReference type="EMBL" id="MFD1874337.1"/>
    </source>
</evidence>
<protein>
    <recommendedName>
        <fullName evidence="4">Methyl-accepting chemotaxis protein</fullName>
    </recommendedName>
</protein>
<proteinExistence type="predicted"/>
<name>A0ABW4QXK8_9BACT</name>
<dbReference type="RefSeq" id="WP_382316047.1">
    <property type="nucleotide sequence ID" value="NZ_JBHUFD010000006.1"/>
</dbReference>
<keyword evidence="3" id="KW-1185">Reference proteome</keyword>
<keyword evidence="1" id="KW-0472">Membrane</keyword>
<evidence type="ECO:0008006" key="4">
    <source>
        <dbReference type="Google" id="ProtNLM"/>
    </source>
</evidence>
<evidence type="ECO:0000256" key="1">
    <source>
        <dbReference type="SAM" id="Phobius"/>
    </source>
</evidence>
<keyword evidence="1" id="KW-1133">Transmembrane helix</keyword>
<gene>
    <name evidence="2" type="ORF">ACFSDX_17965</name>
</gene>
<sequence>MLSAQPSLDLLKQELSRLSTYTKEIGKAQEVATQAQAAANAVIEAAENISLENSLLLDELKTEHLRTISEQTVILQTASHQQAADAQDIIRQEVSGLRQGAETAAKVLQQVLEEQPHILATITAQYKQEGSSQTDLVRQRIGESTAFLSEQVAAQIGKLDQVKKDFDVAVRKQLDVLTSITDRLQVISGSLTAFRDAMNAARFTDRLEELDSKQERLVILTAQNHTSLLSRLEVLESIQQHGTEMNTTLAALKSQNLLLQAVIAIGIVALLALHFIK</sequence>
<feature type="transmembrane region" description="Helical" evidence="1">
    <location>
        <begin position="257"/>
        <end position="276"/>
    </location>
</feature>
<evidence type="ECO:0000313" key="3">
    <source>
        <dbReference type="Proteomes" id="UP001597197"/>
    </source>
</evidence>
<dbReference type="EMBL" id="JBHUFD010000006">
    <property type="protein sequence ID" value="MFD1874337.1"/>
    <property type="molecule type" value="Genomic_DNA"/>
</dbReference>
<accession>A0ABW4QXK8</accession>
<dbReference type="Proteomes" id="UP001597197">
    <property type="component" value="Unassembled WGS sequence"/>
</dbReference>
<reference evidence="3" key="1">
    <citation type="journal article" date="2019" name="Int. J. Syst. Evol. Microbiol.">
        <title>The Global Catalogue of Microorganisms (GCM) 10K type strain sequencing project: providing services to taxonomists for standard genome sequencing and annotation.</title>
        <authorList>
            <consortium name="The Broad Institute Genomics Platform"/>
            <consortium name="The Broad Institute Genome Sequencing Center for Infectious Disease"/>
            <person name="Wu L."/>
            <person name="Ma J."/>
        </authorList>
    </citation>
    <scope>NUCLEOTIDE SEQUENCE [LARGE SCALE GENOMIC DNA]</scope>
    <source>
        <strain evidence="3">CGMCC 1.15795</strain>
    </source>
</reference>
<comment type="caution">
    <text evidence="2">The sequence shown here is derived from an EMBL/GenBank/DDBJ whole genome shotgun (WGS) entry which is preliminary data.</text>
</comment>